<evidence type="ECO:0000256" key="2">
    <source>
        <dbReference type="ARBA" id="ARBA00023125"/>
    </source>
</evidence>
<evidence type="ECO:0000259" key="4">
    <source>
        <dbReference type="PROSITE" id="PS01124"/>
    </source>
</evidence>
<dbReference type="Gene3D" id="1.10.10.60">
    <property type="entry name" value="Homeodomain-like"/>
    <property type="match status" value="1"/>
</dbReference>
<gene>
    <name evidence="5" type="ORF">SAMN05660772_01468</name>
</gene>
<dbReference type="PANTHER" id="PTHR46796">
    <property type="entry name" value="HTH-TYPE TRANSCRIPTIONAL ACTIVATOR RHAS-RELATED"/>
    <property type="match status" value="1"/>
</dbReference>
<feature type="domain" description="HTH araC/xylS-type" evidence="4">
    <location>
        <begin position="173"/>
        <end position="270"/>
    </location>
</feature>
<evidence type="ECO:0000313" key="6">
    <source>
        <dbReference type="Proteomes" id="UP000192408"/>
    </source>
</evidence>
<dbReference type="InterPro" id="IPR050204">
    <property type="entry name" value="AraC_XylS_family_regulators"/>
</dbReference>
<dbReference type="SUPFAM" id="SSF46689">
    <property type="entry name" value="Homeodomain-like"/>
    <property type="match status" value="2"/>
</dbReference>
<dbReference type="Proteomes" id="UP000192408">
    <property type="component" value="Unassembled WGS sequence"/>
</dbReference>
<dbReference type="InterPro" id="IPR009057">
    <property type="entry name" value="Homeodomain-like_sf"/>
</dbReference>
<keyword evidence="6" id="KW-1185">Reference proteome</keyword>
<accession>A0A1W1V9K9</accession>
<evidence type="ECO:0000256" key="1">
    <source>
        <dbReference type="ARBA" id="ARBA00023015"/>
    </source>
</evidence>
<keyword evidence="2 5" id="KW-0238">DNA-binding</keyword>
<dbReference type="Pfam" id="PF12833">
    <property type="entry name" value="HTH_18"/>
    <property type="match status" value="1"/>
</dbReference>
<dbReference type="Pfam" id="PF12852">
    <property type="entry name" value="Cupin_6"/>
    <property type="match status" value="1"/>
</dbReference>
<proteinExistence type="predicted"/>
<evidence type="ECO:0000313" key="5">
    <source>
        <dbReference type="EMBL" id="SMB90137.1"/>
    </source>
</evidence>
<sequence>MDSLTEFFARFNFRSDLFFSSLLCRIGEFNEPNKSYLHIVHAGAFNLVLSNSRQKRIDEPCMIFCPNSTLHRLNPLDEQGITVSCISFDFGEGVKNPLNQALDECVIMPLSHCPELLTIGQAVYQEYQAEKLGKPIAIHHLCSYFLIRIIRYGLEKQQLTTGFLNGLSDAKLSRLLTALHQNPAHPWQLDEMAELAAMSRSNFAAYFKKVLGVSAMDYLIQWRLTLAQRKMRTGTPIALVAEEVGYQYASAFSRVFTAKIGMSPLKWLAQYKES</sequence>
<reference evidence="6" key="1">
    <citation type="submission" date="2017-04" db="EMBL/GenBank/DDBJ databases">
        <authorList>
            <person name="Varghese N."/>
            <person name="Submissions S."/>
        </authorList>
    </citation>
    <scope>NUCLEOTIDE SEQUENCE [LARGE SCALE GENOMIC DNA]</scope>
    <source>
        <strain evidence="6">DSM 23072</strain>
    </source>
</reference>
<protein>
    <submittedName>
        <fullName evidence="5">Transcriptional regulator containing an amidase domain and an AraC-type DNA-binding HTH domain</fullName>
    </submittedName>
</protein>
<dbReference type="GO" id="GO:0003700">
    <property type="term" value="F:DNA-binding transcription factor activity"/>
    <property type="evidence" value="ECO:0007669"/>
    <property type="project" value="InterPro"/>
</dbReference>
<dbReference type="STRING" id="1122938.SAMN05660772_01468"/>
<dbReference type="PANTHER" id="PTHR46796:SF7">
    <property type="entry name" value="ARAC FAMILY TRANSCRIPTIONAL REGULATOR"/>
    <property type="match status" value="1"/>
</dbReference>
<evidence type="ECO:0000256" key="3">
    <source>
        <dbReference type="ARBA" id="ARBA00023163"/>
    </source>
</evidence>
<dbReference type="GO" id="GO:0043565">
    <property type="term" value="F:sequence-specific DNA binding"/>
    <property type="evidence" value="ECO:0007669"/>
    <property type="project" value="InterPro"/>
</dbReference>
<dbReference type="InterPro" id="IPR018060">
    <property type="entry name" value="HTH_AraC"/>
</dbReference>
<dbReference type="RefSeq" id="WP_084258093.1">
    <property type="nucleotide sequence ID" value="NZ_FWWV01000068.1"/>
</dbReference>
<keyword evidence="3" id="KW-0804">Transcription</keyword>
<dbReference type="AlphaFoldDB" id="A0A1W1V9K9"/>
<organism evidence="5 6">
    <name type="scientific">Pasteurella testudinis DSM 23072</name>
    <dbReference type="NCBI Taxonomy" id="1122938"/>
    <lineage>
        <taxon>Bacteria</taxon>
        <taxon>Pseudomonadati</taxon>
        <taxon>Pseudomonadota</taxon>
        <taxon>Gammaproteobacteria</taxon>
        <taxon>Pasteurellales</taxon>
        <taxon>Pasteurellaceae</taxon>
        <taxon>Pasteurella</taxon>
    </lineage>
</organism>
<name>A0A1W1V9K9_9PAST</name>
<keyword evidence="1" id="KW-0805">Transcription regulation</keyword>
<dbReference type="PROSITE" id="PS01124">
    <property type="entry name" value="HTH_ARAC_FAMILY_2"/>
    <property type="match status" value="1"/>
</dbReference>
<dbReference type="SMART" id="SM00342">
    <property type="entry name" value="HTH_ARAC"/>
    <property type="match status" value="1"/>
</dbReference>
<dbReference type="InterPro" id="IPR032783">
    <property type="entry name" value="AraC_lig"/>
</dbReference>
<dbReference type="EMBL" id="FWWV01000068">
    <property type="protein sequence ID" value="SMB90137.1"/>
    <property type="molecule type" value="Genomic_DNA"/>
</dbReference>